<dbReference type="RefSeq" id="WP_060798170.1">
    <property type="nucleotide sequence ID" value="NZ_KQ956653.1"/>
</dbReference>
<proteinExistence type="predicted"/>
<dbReference type="EMBL" id="LRPY01000058">
    <property type="protein sequence ID" value="KXA24060.1"/>
    <property type="molecule type" value="Genomic_DNA"/>
</dbReference>
<organism evidence="4 5">
    <name type="scientific">Fusobacterium nucleatum</name>
    <dbReference type="NCBI Taxonomy" id="851"/>
    <lineage>
        <taxon>Bacteria</taxon>
        <taxon>Fusobacteriati</taxon>
        <taxon>Fusobacteriota</taxon>
        <taxon>Fusobacteriia</taxon>
        <taxon>Fusobacteriales</taxon>
        <taxon>Fusobacteriaceae</taxon>
        <taxon>Fusobacterium</taxon>
    </lineage>
</organism>
<accession>A0A133P6C8</accession>
<dbReference type="GO" id="GO:0016020">
    <property type="term" value="C:membrane"/>
    <property type="evidence" value="ECO:0007669"/>
    <property type="project" value="UniProtKB-UniRule"/>
</dbReference>
<evidence type="ECO:0000256" key="1">
    <source>
        <dbReference type="PROSITE-ProRule" id="PRU00473"/>
    </source>
</evidence>
<dbReference type="PROSITE" id="PS51123">
    <property type="entry name" value="OMPA_2"/>
    <property type="match status" value="1"/>
</dbReference>
<dbReference type="Proteomes" id="UP000070401">
    <property type="component" value="Unassembled WGS sequence"/>
</dbReference>
<evidence type="ECO:0000313" key="4">
    <source>
        <dbReference type="EMBL" id="KXA24060.1"/>
    </source>
</evidence>
<dbReference type="PANTHER" id="PTHR30329">
    <property type="entry name" value="STATOR ELEMENT OF FLAGELLAR MOTOR COMPLEX"/>
    <property type="match status" value="1"/>
</dbReference>
<dbReference type="SUPFAM" id="SSF103088">
    <property type="entry name" value="OmpA-like"/>
    <property type="match status" value="1"/>
</dbReference>
<gene>
    <name evidence="4" type="ORF">HMPREF3221_00659</name>
</gene>
<keyword evidence="2" id="KW-1133">Transmembrane helix</keyword>
<dbReference type="Gene3D" id="3.30.1330.60">
    <property type="entry name" value="OmpA-like domain"/>
    <property type="match status" value="1"/>
</dbReference>
<name>A0A133P6C8_FUSNU</name>
<evidence type="ECO:0000259" key="3">
    <source>
        <dbReference type="PROSITE" id="PS51123"/>
    </source>
</evidence>
<sequence length="234" mass="27483">MAKKHNEDHFSPRVADLMSALTLIFLFISVVYMLQVNKEKEHIEIIAKDFKNTKHDIYSDLNKEFKEDLKKWNAYIDEDTLSITFKEPDVFFDIGSSNINKKFKDILDDFFPRYINILFTKYKNEIEEIKIEGHTSSEWNKNDDSLQAYFKNMTLSQERSKSVLEYCMLLNTMKPYREFLISKATANGLSYSHRIIENGKENFSKSRRVEFKIKTTAEAHINDILKAGGFDEAN</sequence>
<keyword evidence="1 2" id="KW-0472">Membrane</keyword>
<comment type="caution">
    <text evidence="4">The sequence shown here is derived from an EMBL/GenBank/DDBJ whole genome shotgun (WGS) entry which is preliminary data.</text>
</comment>
<keyword evidence="2" id="KW-0812">Transmembrane</keyword>
<protein>
    <recommendedName>
        <fullName evidence="3">OmpA-like domain-containing protein</fullName>
    </recommendedName>
</protein>
<dbReference type="InterPro" id="IPR006665">
    <property type="entry name" value="OmpA-like"/>
</dbReference>
<dbReference type="AlphaFoldDB" id="A0A133P6C8"/>
<dbReference type="InterPro" id="IPR036737">
    <property type="entry name" value="OmpA-like_sf"/>
</dbReference>
<evidence type="ECO:0000256" key="2">
    <source>
        <dbReference type="SAM" id="Phobius"/>
    </source>
</evidence>
<feature type="transmembrane region" description="Helical" evidence="2">
    <location>
        <begin position="17"/>
        <end position="34"/>
    </location>
</feature>
<dbReference type="InterPro" id="IPR050330">
    <property type="entry name" value="Bact_OuterMem_StrucFunc"/>
</dbReference>
<dbReference type="PATRIC" id="fig|851.8.peg.665"/>
<dbReference type="Pfam" id="PF00691">
    <property type="entry name" value="OmpA"/>
    <property type="match status" value="1"/>
</dbReference>
<reference evidence="5" key="1">
    <citation type="submission" date="2016-01" db="EMBL/GenBank/DDBJ databases">
        <authorList>
            <person name="Mitreva M."/>
            <person name="Pepin K.H."/>
            <person name="Mihindukulasuriya K.A."/>
            <person name="Fulton R."/>
            <person name="Fronick C."/>
            <person name="O'Laughlin M."/>
            <person name="Miner T."/>
            <person name="Herter B."/>
            <person name="Rosa B.A."/>
            <person name="Cordes M."/>
            <person name="Tomlinson C."/>
            <person name="Wollam A."/>
            <person name="Palsikar V.B."/>
            <person name="Mardis E.R."/>
            <person name="Wilson R.K."/>
        </authorList>
    </citation>
    <scope>NUCLEOTIDE SEQUENCE [LARGE SCALE GENOMIC DNA]</scope>
    <source>
        <strain evidence="5">MJR7757B</strain>
    </source>
</reference>
<feature type="domain" description="OmpA-like" evidence="3">
    <location>
        <begin position="79"/>
        <end position="217"/>
    </location>
</feature>
<dbReference type="PANTHER" id="PTHR30329:SF21">
    <property type="entry name" value="LIPOPROTEIN YIAD-RELATED"/>
    <property type="match status" value="1"/>
</dbReference>
<evidence type="ECO:0000313" key="5">
    <source>
        <dbReference type="Proteomes" id="UP000070401"/>
    </source>
</evidence>
<keyword evidence="5" id="KW-1185">Reference proteome</keyword>